<comment type="caution">
    <text evidence="8">The sequence shown here is derived from an EMBL/GenBank/DDBJ whole genome shotgun (WGS) entry which is preliminary data.</text>
</comment>
<keyword evidence="2" id="KW-0678">Repressor</keyword>
<evidence type="ECO:0000313" key="8">
    <source>
        <dbReference type="EMBL" id="GAA1798165.1"/>
    </source>
</evidence>
<gene>
    <name evidence="8" type="ORF">GCM10009811_22770</name>
</gene>
<dbReference type="InterPro" id="IPR036388">
    <property type="entry name" value="WH-like_DNA-bd_sf"/>
</dbReference>
<reference evidence="8 9" key="1">
    <citation type="journal article" date="2019" name="Int. J. Syst. Evol. Microbiol.">
        <title>The Global Catalogue of Microorganisms (GCM) 10K type strain sequencing project: providing services to taxonomists for standard genome sequencing and annotation.</title>
        <authorList>
            <consortium name="The Broad Institute Genomics Platform"/>
            <consortium name="The Broad Institute Genome Sequencing Center for Infectious Disease"/>
            <person name="Wu L."/>
            <person name="Ma J."/>
        </authorList>
    </citation>
    <scope>NUCLEOTIDE SEQUENCE [LARGE SCALE GENOMIC DNA]</scope>
    <source>
        <strain evidence="8 9">JCM 15592</strain>
    </source>
</reference>
<dbReference type="Gene3D" id="3.40.50.1360">
    <property type="match status" value="1"/>
</dbReference>
<evidence type="ECO:0000313" key="9">
    <source>
        <dbReference type="Proteomes" id="UP001499938"/>
    </source>
</evidence>
<dbReference type="SUPFAM" id="SSF100950">
    <property type="entry name" value="NagB/RpiA/CoA transferase-like"/>
    <property type="match status" value="1"/>
</dbReference>
<dbReference type="Pfam" id="PF00455">
    <property type="entry name" value="DeoRC"/>
    <property type="match status" value="1"/>
</dbReference>
<keyword evidence="4 8" id="KW-0238">DNA-binding</keyword>
<dbReference type="SMART" id="SM00420">
    <property type="entry name" value="HTH_DEOR"/>
    <property type="match status" value="1"/>
</dbReference>
<comment type="function">
    <text evidence="6">Repressor of the lactose catabolism operon. Galactose-6-phosphate is the inducer.</text>
</comment>
<keyword evidence="9" id="KW-1185">Reference proteome</keyword>
<dbReference type="InterPro" id="IPR018356">
    <property type="entry name" value="Tscrpt_reg_HTH_DeoR_CS"/>
</dbReference>
<evidence type="ECO:0000256" key="6">
    <source>
        <dbReference type="ARBA" id="ARBA00024937"/>
    </source>
</evidence>
<dbReference type="PROSITE" id="PS51000">
    <property type="entry name" value="HTH_DEOR_2"/>
    <property type="match status" value="1"/>
</dbReference>
<dbReference type="Proteomes" id="UP001499938">
    <property type="component" value="Unassembled WGS sequence"/>
</dbReference>
<evidence type="ECO:0000259" key="7">
    <source>
        <dbReference type="PROSITE" id="PS51000"/>
    </source>
</evidence>
<dbReference type="InterPro" id="IPR050313">
    <property type="entry name" value="Carb_Metab_HTH_regulators"/>
</dbReference>
<evidence type="ECO:0000256" key="4">
    <source>
        <dbReference type="ARBA" id="ARBA00023125"/>
    </source>
</evidence>
<dbReference type="SMART" id="SM01134">
    <property type="entry name" value="DeoRC"/>
    <property type="match status" value="1"/>
</dbReference>
<dbReference type="InterPro" id="IPR037171">
    <property type="entry name" value="NagB/RpiA_transferase-like"/>
</dbReference>
<protein>
    <recommendedName>
        <fullName evidence="1">Lactose phosphotransferase system repressor</fullName>
    </recommendedName>
</protein>
<dbReference type="Gene3D" id="1.10.10.10">
    <property type="entry name" value="Winged helix-like DNA-binding domain superfamily/Winged helix DNA-binding domain"/>
    <property type="match status" value="1"/>
</dbReference>
<evidence type="ECO:0000256" key="1">
    <source>
        <dbReference type="ARBA" id="ARBA00021390"/>
    </source>
</evidence>
<name>A0ABN2LSF3_9MICO</name>
<proteinExistence type="predicted"/>
<evidence type="ECO:0000256" key="3">
    <source>
        <dbReference type="ARBA" id="ARBA00023015"/>
    </source>
</evidence>
<dbReference type="PROSITE" id="PS00894">
    <property type="entry name" value="HTH_DEOR_1"/>
    <property type="match status" value="1"/>
</dbReference>
<sequence length="261" mass="27723">MSRAVNVDLHLAATRHQQILTELAARGQVSAMGLAERLGVTHETIRKDLVVLQERGLLRRVHGGAVPVESLAHEAPVAARTAYGPEKLRIAEAARAFLPDEGAVLLDSGTTTLALAQLLPPSEQLMAITNSLPIATTLLPRVGGLTIIGGRVRRETEASVDQWALRSLEAVRVDVAFLGTNAFSLDHGLATPDEAEAAVKSAFVGAARLRVLLADHSKFGRESVFRYATLHDIDVLVTDTGLSADDARAITDAAGVEVVRA</sequence>
<keyword evidence="3" id="KW-0805">Transcription regulation</keyword>
<dbReference type="InterPro" id="IPR001034">
    <property type="entry name" value="DeoR_HTH"/>
</dbReference>
<dbReference type="PANTHER" id="PTHR30363:SF4">
    <property type="entry name" value="GLYCEROL-3-PHOSPHATE REGULON REPRESSOR"/>
    <property type="match status" value="1"/>
</dbReference>
<dbReference type="InterPro" id="IPR036390">
    <property type="entry name" value="WH_DNA-bd_sf"/>
</dbReference>
<keyword evidence="5" id="KW-0804">Transcription</keyword>
<organism evidence="8 9">
    <name type="scientific">Nostocoides veronense</name>
    <dbReference type="NCBI Taxonomy" id="330836"/>
    <lineage>
        <taxon>Bacteria</taxon>
        <taxon>Bacillati</taxon>
        <taxon>Actinomycetota</taxon>
        <taxon>Actinomycetes</taxon>
        <taxon>Micrococcales</taxon>
        <taxon>Intrasporangiaceae</taxon>
        <taxon>Nostocoides</taxon>
    </lineage>
</organism>
<dbReference type="EMBL" id="BAAAPO010000037">
    <property type="protein sequence ID" value="GAA1798165.1"/>
    <property type="molecule type" value="Genomic_DNA"/>
</dbReference>
<dbReference type="PANTHER" id="PTHR30363">
    <property type="entry name" value="HTH-TYPE TRANSCRIPTIONAL REGULATOR SRLR-RELATED"/>
    <property type="match status" value="1"/>
</dbReference>
<dbReference type="SUPFAM" id="SSF46785">
    <property type="entry name" value="Winged helix' DNA-binding domain"/>
    <property type="match status" value="1"/>
</dbReference>
<evidence type="ECO:0000256" key="2">
    <source>
        <dbReference type="ARBA" id="ARBA00022491"/>
    </source>
</evidence>
<evidence type="ECO:0000256" key="5">
    <source>
        <dbReference type="ARBA" id="ARBA00023163"/>
    </source>
</evidence>
<dbReference type="InterPro" id="IPR014036">
    <property type="entry name" value="DeoR-like_C"/>
</dbReference>
<dbReference type="RefSeq" id="WP_344085215.1">
    <property type="nucleotide sequence ID" value="NZ_BAAAPO010000037.1"/>
</dbReference>
<dbReference type="PRINTS" id="PR00037">
    <property type="entry name" value="HTHLACR"/>
</dbReference>
<feature type="domain" description="HTH deoR-type" evidence="7">
    <location>
        <begin position="12"/>
        <end position="67"/>
    </location>
</feature>
<dbReference type="GO" id="GO:0003677">
    <property type="term" value="F:DNA binding"/>
    <property type="evidence" value="ECO:0007669"/>
    <property type="project" value="UniProtKB-KW"/>
</dbReference>
<dbReference type="Pfam" id="PF08220">
    <property type="entry name" value="HTH_DeoR"/>
    <property type="match status" value="1"/>
</dbReference>
<accession>A0ABN2LSF3</accession>